<keyword evidence="3" id="KW-1133">Transmembrane helix</keyword>
<dbReference type="GO" id="GO:0008360">
    <property type="term" value="P:regulation of cell shape"/>
    <property type="evidence" value="ECO:0007669"/>
    <property type="project" value="TreeGrafter"/>
</dbReference>
<dbReference type="OrthoDB" id="6131318at2759"/>
<dbReference type="CDD" id="cd00603">
    <property type="entry name" value="IPT_PCSR"/>
    <property type="match status" value="1"/>
</dbReference>
<keyword evidence="3" id="KW-0472">Membrane</keyword>
<comment type="caution">
    <text evidence="6">The sequence shown here is derived from an EMBL/GenBank/DDBJ whole genome shotgun (WGS) entry which is preliminary data.</text>
</comment>
<dbReference type="AlphaFoldDB" id="A0A8S3QUJ8"/>
<dbReference type="InterPro" id="IPR036352">
    <property type="entry name" value="Semap_dom_sf"/>
</dbReference>
<feature type="domain" description="PSI" evidence="5">
    <location>
        <begin position="384"/>
        <end position="430"/>
    </location>
</feature>
<keyword evidence="1" id="KW-0325">Glycoprotein</keyword>
<evidence type="ECO:0000313" key="6">
    <source>
        <dbReference type="EMBL" id="CAG2200424.1"/>
    </source>
</evidence>
<evidence type="ECO:0000259" key="5">
    <source>
        <dbReference type="SMART" id="SM00423"/>
    </source>
</evidence>
<protein>
    <submittedName>
        <fullName evidence="6">PLXNA</fullName>
    </submittedName>
</protein>
<feature type="signal peptide" evidence="4">
    <location>
        <begin position="1"/>
        <end position="18"/>
    </location>
</feature>
<dbReference type="EMBL" id="CAJPWZ010000745">
    <property type="protein sequence ID" value="CAG2200424.1"/>
    <property type="molecule type" value="Genomic_DNA"/>
</dbReference>
<dbReference type="GO" id="GO:0050772">
    <property type="term" value="P:positive regulation of axonogenesis"/>
    <property type="evidence" value="ECO:0007669"/>
    <property type="project" value="TreeGrafter"/>
</dbReference>
<dbReference type="GO" id="GO:0017154">
    <property type="term" value="F:semaphorin receptor activity"/>
    <property type="evidence" value="ECO:0007669"/>
    <property type="project" value="InterPro"/>
</dbReference>
<dbReference type="SUPFAM" id="SSF101912">
    <property type="entry name" value="Sema domain"/>
    <property type="match status" value="1"/>
</dbReference>
<dbReference type="GO" id="GO:0005886">
    <property type="term" value="C:plasma membrane"/>
    <property type="evidence" value="ECO:0007669"/>
    <property type="project" value="TreeGrafter"/>
</dbReference>
<evidence type="ECO:0000313" key="7">
    <source>
        <dbReference type="Proteomes" id="UP000683360"/>
    </source>
</evidence>
<dbReference type="GO" id="GO:0030334">
    <property type="term" value="P:regulation of cell migration"/>
    <property type="evidence" value="ECO:0007669"/>
    <property type="project" value="TreeGrafter"/>
</dbReference>
<proteinExistence type="predicted"/>
<dbReference type="SMART" id="SM00423">
    <property type="entry name" value="PSI"/>
    <property type="match status" value="2"/>
</dbReference>
<feature type="domain" description="PSI" evidence="5">
    <location>
        <begin position="521"/>
        <end position="567"/>
    </location>
</feature>
<name>A0A8S3QUJ8_MYTED</name>
<dbReference type="GO" id="GO:0002116">
    <property type="term" value="C:semaphorin receptor complex"/>
    <property type="evidence" value="ECO:0007669"/>
    <property type="project" value="TreeGrafter"/>
</dbReference>
<evidence type="ECO:0000256" key="3">
    <source>
        <dbReference type="SAM" id="Phobius"/>
    </source>
</evidence>
<dbReference type="InterPro" id="IPR013783">
    <property type="entry name" value="Ig-like_fold"/>
</dbReference>
<gene>
    <name evidence="6" type="ORF">MEDL_15081</name>
</gene>
<dbReference type="PANTHER" id="PTHR22625:SF44">
    <property type="entry name" value="PLEXIN-B"/>
    <property type="match status" value="1"/>
</dbReference>
<dbReference type="InterPro" id="IPR016201">
    <property type="entry name" value="PSI"/>
</dbReference>
<feature type="coiled-coil region" evidence="2">
    <location>
        <begin position="1065"/>
        <end position="1092"/>
    </location>
</feature>
<evidence type="ECO:0000256" key="2">
    <source>
        <dbReference type="SAM" id="Coils"/>
    </source>
</evidence>
<dbReference type="Gene3D" id="2.60.40.10">
    <property type="entry name" value="Immunoglobulins"/>
    <property type="match status" value="1"/>
</dbReference>
<evidence type="ECO:0000256" key="4">
    <source>
        <dbReference type="SAM" id="SignalP"/>
    </source>
</evidence>
<dbReference type="Proteomes" id="UP000683360">
    <property type="component" value="Unassembled WGS sequence"/>
</dbReference>
<keyword evidence="7" id="KW-1185">Reference proteome</keyword>
<reference evidence="6" key="1">
    <citation type="submission" date="2021-03" db="EMBL/GenBank/DDBJ databases">
        <authorList>
            <person name="Bekaert M."/>
        </authorList>
    </citation>
    <scope>NUCLEOTIDE SEQUENCE</scope>
</reference>
<keyword evidence="4" id="KW-0732">Signal</keyword>
<dbReference type="GO" id="GO:0007162">
    <property type="term" value="P:negative regulation of cell adhesion"/>
    <property type="evidence" value="ECO:0007669"/>
    <property type="project" value="TreeGrafter"/>
</dbReference>
<dbReference type="PANTHER" id="PTHR22625">
    <property type="entry name" value="PLEXIN"/>
    <property type="match status" value="1"/>
</dbReference>
<dbReference type="CDD" id="cd00102">
    <property type="entry name" value="IPT"/>
    <property type="match status" value="1"/>
</dbReference>
<organism evidence="6 7">
    <name type="scientific">Mytilus edulis</name>
    <name type="common">Blue mussel</name>
    <dbReference type="NCBI Taxonomy" id="6550"/>
    <lineage>
        <taxon>Eukaryota</taxon>
        <taxon>Metazoa</taxon>
        <taxon>Spiralia</taxon>
        <taxon>Lophotrochozoa</taxon>
        <taxon>Mollusca</taxon>
        <taxon>Bivalvia</taxon>
        <taxon>Autobranchia</taxon>
        <taxon>Pteriomorphia</taxon>
        <taxon>Mytilida</taxon>
        <taxon>Mytiloidea</taxon>
        <taxon>Mytilidae</taxon>
        <taxon>Mytilinae</taxon>
        <taxon>Mytilus</taxon>
    </lineage>
</organism>
<keyword evidence="2" id="KW-0175">Coiled coil</keyword>
<feature type="transmembrane region" description="Helical" evidence="3">
    <location>
        <begin position="1040"/>
        <end position="1064"/>
    </location>
</feature>
<evidence type="ECO:0000256" key="1">
    <source>
        <dbReference type="ARBA" id="ARBA00023180"/>
    </source>
</evidence>
<dbReference type="InterPro" id="IPR031148">
    <property type="entry name" value="Plexin"/>
</dbReference>
<feature type="chain" id="PRO_5035792117" evidence="4">
    <location>
        <begin position="19"/>
        <end position="1221"/>
    </location>
</feature>
<accession>A0A8S3QUJ8</accession>
<sequence>MVLNSILVLLGAVIVIQSKCMNASSVYQVYKNYNEKFRNLAATSDYVYIGGNSMIIQLSPSLIYVDKKYVSIDGSTSKYPENWLVSTQTKESLIVCNFSPKFDTLCVKLNRDLSVVSNSSSLISNKSSTKYLTTTFQETNILIIASSTCLSTVAENKACNSISSFSVDTFLQRFQPYKGDRTYAVEYLRKTKHVTFKAILQIEKFTYFVFNTDSGHSKLGENVYRQERLKCPYNSGTANEYFKKQELTGWCFNQTTRQCQSDQGNHFCPELTDENDGFCNTTIFGSVEGTLPLNQDGIVYCGEIANSGVIVKLGILGFFTHSLMFAGTTAGKIGKIYVDKRRSEQLGIFKTVQHTFPVLDIKVHNQNVYVMTENTVINIDDNKPCPATVHCLECMKSENPACGWDVFPESCSFNPDNTAWWLPSVGRQCLQVTTKELVINETKDNIHLENTLIQFRIDPDINFYYVVCSNGFNKSRAARITNTYNYECVLPVGTVPFQLNVTIEIENVHSLLASTTVNVSKCSAFTSCSSCVHTNDCFWCLETVSCVRHAAACTPAGNLTITEDQCPRLTSTKVLIQASGSTILTENLKINVSNLNEYVKNMGKLRCVVGEKEYAVVVDNSNTFVHCQNVTAPGIGIRQLFLNYNGSRLDNSVEIEVFACMDFSSSCGICKHYNIEGYKCDWCGSCKTTIGGAPETCKQDQTEQCQLSVSGVYPSTGPEFGGTLINITGHNIVIEPSTVINCIICNGSASTQDGVVVTVNGVNSSLARQKYTFQNQIELSTFKPNTSILSGGRKISIQGTHIGFIGSRYNISFCNDIKCLVCRFLRVEGDHTCICKIDSSDSVNTFTYLTVTIDGTTHLTLNKEFLVVADPLVIPLSLDNATVFKSGGQKLTITGTGFSYVGIVIVDTPDSDSCTIISDNIVVCKAPTYSNLGSVFFVDDPLLEKLSKVYTYVHNAVLEIKGRGLLQGARPDEYLIRVGLDGLCVIIEINNHNITCLPPETKPRSNTGDLVFILVVVGNINEHVGYLRYESSTIENNKNIVLYGVAGGGIVGVLIIISVIVLMMRRSMKKKADKTNTEMKEIKEKISNMVTKEDVVGLSTGTANSRTEFVEPYDEVYDEINPEEESNSNSNRHTYLDVTSGYEELGQMSAINPYNQLHQTNDDRDQDVVKTDHLTSTQEVSNTDHLTTTREVANTDYLTKTQLYSNDFRKSDDYMEPVDTT</sequence>
<keyword evidence="3" id="KW-0812">Transmembrane</keyword>